<dbReference type="Proteomes" id="UP000617734">
    <property type="component" value="Unassembled WGS sequence"/>
</dbReference>
<evidence type="ECO:0000256" key="2">
    <source>
        <dbReference type="SAM" id="SignalP"/>
    </source>
</evidence>
<protein>
    <recommendedName>
        <fullName evidence="5">Secreted protein</fullName>
    </recommendedName>
</protein>
<dbReference type="NCBIfam" id="NF040681">
    <property type="entry name" value="GPS-CTERM"/>
    <property type="match status" value="1"/>
</dbReference>
<evidence type="ECO:0000313" key="4">
    <source>
        <dbReference type="Proteomes" id="UP000617734"/>
    </source>
</evidence>
<organism evidence="3 4">
    <name type="scientific">Kitasatospora indigofera</name>
    <dbReference type="NCBI Taxonomy" id="67307"/>
    <lineage>
        <taxon>Bacteria</taxon>
        <taxon>Bacillati</taxon>
        <taxon>Actinomycetota</taxon>
        <taxon>Actinomycetes</taxon>
        <taxon>Kitasatosporales</taxon>
        <taxon>Streptomycetaceae</taxon>
        <taxon>Kitasatospora</taxon>
    </lineage>
</organism>
<evidence type="ECO:0000256" key="1">
    <source>
        <dbReference type="SAM" id="Phobius"/>
    </source>
</evidence>
<dbReference type="NCBIfam" id="NF040672">
    <property type="entry name" value="SCO2322_fam"/>
    <property type="match status" value="1"/>
</dbReference>
<keyword evidence="1" id="KW-0472">Membrane</keyword>
<gene>
    <name evidence="3" type="ORF">GCM10018781_39510</name>
</gene>
<name>A0A919KVC5_9ACTN</name>
<sequence>MTRRAHPRAVAAALAATALLGLLGVLAAAPAHATGYRYWSFWKWSGGAWAYQQQGPAGYVPPDGSVDGWRFAVSPDGGRDAARPGAPGDFEAACAATAAQAGRKRIAVVLDFGTAADAPPGALAAGSAPPAARTGCASVPTGASSAEVLAALAPPLRYDGAGILCAIAGYPAAGCGEALAGTAPAPGGPDGSAGPDLGLIAGGAAVAVLAAGAVWQARRRR</sequence>
<dbReference type="RefSeq" id="WP_229927591.1">
    <property type="nucleotide sequence ID" value="NZ_BNBO01000021.1"/>
</dbReference>
<feature type="signal peptide" evidence="2">
    <location>
        <begin position="1"/>
        <end position="33"/>
    </location>
</feature>
<dbReference type="EMBL" id="BNBO01000021">
    <property type="protein sequence ID" value="GHH73914.1"/>
    <property type="molecule type" value="Genomic_DNA"/>
</dbReference>
<dbReference type="GeneID" id="95354355"/>
<comment type="caution">
    <text evidence="3">The sequence shown here is derived from an EMBL/GenBank/DDBJ whole genome shotgun (WGS) entry which is preliminary data.</text>
</comment>
<keyword evidence="4" id="KW-1185">Reference proteome</keyword>
<keyword evidence="1" id="KW-0812">Transmembrane</keyword>
<keyword evidence="1" id="KW-1133">Transmembrane helix</keyword>
<evidence type="ECO:0008006" key="5">
    <source>
        <dbReference type="Google" id="ProtNLM"/>
    </source>
</evidence>
<dbReference type="AlphaFoldDB" id="A0A919KVC5"/>
<evidence type="ECO:0000313" key="3">
    <source>
        <dbReference type="EMBL" id="GHH73914.1"/>
    </source>
</evidence>
<feature type="chain" id="PRO_5039653490" description="Secreted protein" evidence="2">
    <location>
        <begin position="34"/>
        <end position="221"/>
    </location>
</feature>
<reference evidence="3" key="2">
    <citation type="submission" date="2020-09" db="EMBL/GenBank/DDBJ databases">
        <authorList>
            <person name="Sun Q."/>
            <person name="Ohkuma M."/>
        </authorList>
    </citation>
    <scope>NUCLEOTIDE SEQUENCE</scope>
    <source>
        <strain evidence="3">JCM 4646</strain>
    </source>
</reference>
<keyword evidence="2" id="KW-0732">Signal</keyword>
<reference evidence="3" key="1">
    <citation type="journal article" date="2014" name="Int. J. Syst. Evol. Microbiol.">
        <title>Complete genome sequence of Corynebacterium casei LMG S-19264T (=DSM 44701T), isolated from a smear-ripened cheese.</title>
        <authorList>
            <consortium name="US DOE Joint Genome Institute (JGI-PGF)"/>
            <person name="Walter F."/>
            <person name="Albersmeier A."/>
            <person name="Kalinowski J."/>
            <person name="Ruckert C."/>
        </authorList>
    </citation>
    <scope>NUCLEOTIDE SEQUENCE</scope>
    <source>
        <strain evidence="3">JCM 4646</strain>
    </source>
</reference>
<dbReference type="InterPro" id="IPR047703">
    <property type="entry name" value="SCO2322-like"/>
</dbReference>
<feature type="transmembrane region" description="Helical" evidence="1">
    <location>
        <begin position="197"/>
        <end position="215"/>
    </location>
</feature>
<accession>A0A919KVC5</accession>
<dbReference type="InterPro" id="IPR047704">
    <property type="entry name" value="GPS-CTERM"/>
</dbReference>
<proteinExistence type="predicted"/>